<dbReference type="AlphaFoldDB" id="A0A8K0N9E8"/>
<feature type="region of interest" description="Disordered" evidence="1">
    <location>
        <begin position="136"/>
        <end position="163"/>
    </location>
</feature>
<feature type="region of interest" description="Disordered" evidence="1">
    <location>
        <begin position="1"/>
        <end position="44"/>
    </location>
</feature>
<gene>
    <name evidence="2" type="ORF">COCNU_11G007460</name>
</gene>
<proteinExistence type="predicted"/>
<evidence type="ECO:0000313" key="3">
    <source>
        <dbReference type="Proteomes" id="UP000797356"/>
    </source>
</evidence>
<name>A0A8K0N9E8_COCNU</name>
<organism evidence="2 3">
    <name type="scientific">Cocos nucifera</name>
    <name type="common">Coconut palm</name>
    <dbReference type="NCBI Taxonomy" id="13894"/>
    <lineage>
        <taxon>Eukaryota</taxon>
        <taxon>Viridiplantae</taxon>
        <taxon>Streptophyta</taxon>
        <taxon>Embryophyta</taxon>
        <taxon>Tracheophyta</taxon>
        <taxon>Spermatophyta</taxon>
        <taxon>Magnoliopsida</taxon>
        <taxon>Liliopsida</taxon>
        <taxon>Arecaceae</taxon>
        <taxon>Arecoideae</taxon>
        <taxon>Cocoseae</taxon>
        <taxon>Attaleinae</taxon>
        <taxon>Cocos</taxon>
    </lineage>
</organism>
<protein>
    <submittedName>
        <fullName evidence="2">Uncharacterized protein</fullName>
    </submittedName>
</protein>
<sequence length="304" mass="34325">MVGGSSRAANDLRKEKSAPTKAVMSIQSTAPAKSIPRPFASSSKRSLGGLKISIRMSDHRLDILESVSLMEVSLDIEDKRKDVGNYRIVRFLLKLIILPTDVLTFEEAGGVFRIQNSYDSLLRILIREVRRLSKEAEEKATQTNRRTDDAQLSRLKDEDETRSLRERMKQLESELAKTEARVPRERKVGRARAEGARIEAVEAFHTSKEFHNIKMDFASLSYLQGGIDLKEKVRRIFPNLNLDLLESDDEEAKKVESRKVQMKDVLSPARDDPTVEDVASVLPPVIITLLDQAEIDESRAPDKA</sequence>
<evidence type="ECO:0000256" key="1">
    <source>
        <dbReference type="SAM" id="MobiDB-lite"/>
    </source>
</evidence>
<keyword evidence="3" id="KW-1185">Reference proteome</keyword>
<dbReference type="EMBL" id="CM017882">
    <property type="protein sequence ID" value="KAG1363919.1"/>
    <property type="molecule type" value="Genomic_DNA"/>
</dbReference>
<dbReference type="Proteomes" id="UP000797356">
    <property type="component" value="Chromosome 11"/>
</dbReference>
<accession>A0A8K0N9E8</accession>
<reference evidence="2" key="1">
    <citation type="journal article" date="2017" name="Gigascience">
        <title>The genome draft of coconut (Cocos nucifera).</title>
        <authorList>
            <person name="Xiao Y."/>
            <person name="Xu P."/>
            <person name="Fan H."/>
            <person name="Baudouin L."/>
            <person name="Xia W."/>
            <person name="Bocs S."/>
            <person name="Xu J."/>
            <person name="Li Q."/>
            <person name="Guo A."/>
            <person name="Zhou L."/>
            <person name="Li J."/>
            <person name="Wu Y."/>
            <person name="Ma Z."/>
            <person name="Armero A."/>
            <person name="Issali A.E."/>
            <person name="Liu N."/>
            <person name="Peng M."/>
            <person name="Yang Y."/>
        </authorList>
    </citation>
    <scope>NUCLEOTIDE SEQUENCE</scope>
    <source>
        <tissue evidence="2">Spear leaf of Hainan Tall coconut</tissue>
    </source>
</reference>
<evidence type="ECO:0000313" key="2">
    <source>
        <dbReference type="EMBL" id="KAG1363919.1"/>
    </source>
</evidence>
<reference evidence="2" key="2">
    <citation type="submission" date="2019-07" db="EMBL/GenBank/DDBJ databases">
        <authorList>
            <person name="Yang Y."/>
            <person name="Bocs S."/>
            <person name="Baudouin L."/>
        </authorList>
    </citation>
    <scope>NUCLEOTIDE SEQUENCE</scope>
    <source>
        <tissue evidence="2">Spear leaf of Hainan Tall coconut</tissue>
    </source>
</reference>
<comment type="caution">
    <text evidence="2">The sequence shown here is derived from an EMBL/GenBank/DDBJ whole genome shotgun (WGS) entry which is preliminary data.</text>
</comment>